<dbReference type="GeneID" id="74942746"/>
<dbReference type="Proteomes" id="UP001057580">
    <property type="component" value="Chromosome"/>
</dbReference>
<keyword evidence="10" id="KW-1185">Reference proteome</keyword>
<feature type="domain" description="RCK C-terminal" evidence="8">
    <location>
        <begin position="367"/>
        <end position="448"/>
    </location>
</feature>
<dbReference type="InterPro" id="IPR006037">
    <property type="entry name" value="RCK_C"/>
</dbReference>
<dbReference type="NCBIfam" id="NF007039">
    <property type="entry name" value="PRK09496.3-2"/>
    <property type="match status" value="1"/>
</dbReference>
<evidence type="ECO:0000256" key="1">
    <source>
        <dbReference type="ARBA" id="ARBA00003660"/>
    </source>
</evidence>
<dbReference type="NCBIfam" id="NF007032">
    <property type="entry name" value="PRK09496.1-4"/>
    <property type="match status" value="1"/>
</dbReference>
<dbReference type="InterPro" id="IPR050721">
    <property type="entry name" value="Trk_Ktr_HKT_K-transport"/>
</dbReference>
<dbReference type="PRINTS" id="PR00335">
    <property type="entry name" value="KUPTAKETRKA"/>
</dbReference>
<reference evidence="9" key="1">
    <citation type="submission" date="2022-09" db="EMBL/GenBank/DDBJ databases">
        <title>Diverse halophilic archaea isolated from saline environments.</title>
        <authorList>
            <person name="Cui H.-L."/>
        </authorList>
    </citation>
    <scope>NUCLEOTIDE SEQUENCE</scope>
    <source>
        <strain evidence="9">ZS-35-S2</strain>
    </source>
</reference>
<name>A0A9E7UCT8_9EURY</name>
<evidence type="ECO:0000256" key="2">
    <source>
        <dbReference type="ARBA" id="ARBA00022448"/>
    </source>
</evidence>
<feature type="domain" description="RCK C-terminal" evidence="8">
    <location>
        <begin position="139"/>
        <end position="225"/>
    </location>
</feature>
<evidence type="ECO:0000259" key="7">
    <source>
        <dbReference type="PROSITE" id="PS51201"/>
    </source>
</evidence>
<organism evidence="9 10">
    <name type="scientific">Salinirubellus salinus</name>
    <dbReference type="NCBI Taxonomy" id="1364945"/>
    <lineage>
        <taxon>Archaea</taxon>
        <taxon>Methanobacteriati</taxon>
        <taxon>Methanobacteriota</taxon>
        <taxon>Stenosarchaea group</taxon>
        <taxon>Halobacteria</taxon>
        <taxon>Halobacteriales</taxon>
        <taxon>Natronomonadaceae</taxon>
        <taxon>Salinirubellus</taxon>
    </lineage>
</organism>
<dbReference type="Gene3D" id="3.40.50.720">
    <property type="entry name" value="NAD(P)-binding Rossmann-like Domain"/>
    <property type="match status" value="2"/>
</dbReference>
<evidence type="ECO:0000259" key="8">
    <source>
        <dbReference type="PROSITE" id="PS51202"/>
    </source>
</evidence>
<dbReference type="AlphaFoldDB" id="A0A9E7UCT8"/>
<dbReference type="KEGG" id="ssai:N0B31_09950"/>
<sequence length="448" mass="48149">MRVVIVGAGEVGSSIAASLASSHEVVVIDNDPTRVDELTYDLDVLAIHGDGTDVDVLQEAGIGDADLLIASTDDDHTNIVISGTAKACCSSFTIARVKKPQYLRTWEPNQGAFGVDFMVCTDLLAAETIVGVIGLPTAQDVDLFADGIVQMTEFVIPEDSPVANQTVREADRFDSLTFAAIIRENGDERDRIIVPSGQTVIEPGDEVVVIGSPDSTREFSSSIAPEEERPREVVIVGGGEIGYQVARLLEDRGFSPRLVERDEERARWLAENLPGTTVLQSDATDRAFLDRENVGMADVFIATLENDQQNLLATLLAKRLGADRAVAIVDTGEFADLFEEVGVDVAVSPRDATAEEITRFTRARRAENVSIIDGDRAEVMEVEVDTDSAFAGRPIREVAADLPEGVVVGAITRNGTLITPRGDTVIEVGDHVVVFVDSDAVEEVNAMI</sequence>
<dbReference type="PROSITE" id="PS51202">
    <property type="entry name" value="RCK_C"/>
    <property type="match status" value="2"/>
</dbReference>
<dbReference type="EMBL" id="CP104003">
    <property type="protein sequence ID" value="UWM56598.1"/>
    <property type="molecule type" value="Genomic_DNA"/>
</dbReference>
<dbReference type="PANTHER" id="PTHR43833">
    <property type="entry name" value="POTASSIUM CHANNEL PROTEIN 2-RELATED-RELATED"/>
    <property type="match status" value="1"/>
</dbReference>
<dbReference type="InterPro" id="IPR003148">
    <property type="entry name" value="RCK_N"/>
</dbReference>
<comment type="function">
    <text evidence="1">Part of a potassium transport system.</text>
</comment>
<dbReference type="SUPFAM" id="SSF51735">
    <property type="entry name" value="NAD(P)-binding Rossmann-fold domains"/>
    <property type="match status" value="2"/>
</dbReference>
<dbReference type="NCBIfam" id="NF007031">
    <property type="entry name" value="PRK09496.1-2"/>
    <property type="match status" value="1"/>
</dbReference>
<dbReference type="NCBIfam" id="NF007034">
    <property type="entry name" value="PRK09496.2-1"/>
    <property type="match status" value="1"/>
</dbReference>
<keyword evidence="4" id="KW-0630">Potassium</keyword>
<accession>A0A9E7UCT8</accession>
<dbReference type="InterPro" id="IPR006036">
    <property type="entry name" value="K_uptake_TrkA"/>
</dbReference>
<evidence type="ECO:0000313" key="10">
    <source>
        <dbReference type="Proteomes" id="UP001057580"/>
    </source>
</evidence>
<dbReference type="PANTHER" id="PTHR43833:SF5">
    <property type="entry name" value="TRK SYSTEM POTASSIUM UPTAKE PROTEIN TRKA"/>
    <property type="match status" value="1"/>
</dbReference>
<keyword evidence="5" id="KW-0520">NAD</keyword>
<evidence type="ECO:0000313" key="9">
    <source>
        <dbReference type="EMBL" id="UWM56598.1"/>
    </source>
</evidence>
<protein>
    <submittedName>
        <fullName evidence="9">Trk system potassium transporter TrkA</fullName>
    </submittedName>
</protein>
<keyword evidence="3" id="KW-0633">Potassium transport</keyword>
<dbReference type="Pfam" id="PF02254">
    <property type="entry name" value="TrkA_N"/>
    <property type="match status" value="2"/>
</dbReference>
<dbReference type="Gene3D" id="3.30.70.1450">
    <property type="entry name" value="Regulator of K+ conductance, C-terminal domain"/>
    <property type="match status" value="2"/>
</dbReference>
<dbReference type="GO" id="GO:0015079">
    <property type="term" value="F:potassium ion transmembrane transporter activity"/>
    <property type="evidence" value="ECO:0007669"/>
    <property type="project" value="InterPro"/>
</dbReference>
<dbReference type="GO" id="GO:0005886">
    <property type="term" value="C:plasma membrane"/>
    <property type="evidence" value="ECO:0007669"/>
    <property type="project" value="InterPro"/>
</dbReference>
<evidence type="ECO:0000256" key="5">
    <source>
        <dbReference type="ARBA" id="ARBA00023027"/>
    </source>
</evidence>
<dbReference type="Pfam" id="PF02080">
    <property type="entry name" value="TrkA_C"/>
    <property type="match status" value="2"/>
</dbReference>
<dbReference type="RefSeq" id="WP_260643712.1">
    <property type="nucleotide sequence ID" value="NZ_CP104003.1"/>
</dbReference>
<evidence type="ECO:0000256" key="3">
    <source>
        <dbReference type="ARBA" id="ARBA00022538"/>
    </source>
</evidence>
<dbReference type="PROSITE" id="PS51201">
    <property type="entry name" value="RCK_N"/>
    <property type="match status" value="2"/>
</dbReference>
<dbReference type="InterPro" id="IPR036721">
    <property type="entry name" value="RCK_C_sf"/>
</dbReference>
<dbReference type="SUPFAM" id="SSF116726">
    <property type="entry name" value="TrkA C-terminal domain-like"/>
    <property type="match status" value="2"/>
</dbReference>
<evidence type="ECO:0000256" key="6">
    <source>
        <dbReference type="ARBA" id="ARBA00023065"/>
    </source>
</evidence>
<feature type="domain" description="RCK N-terminal" evidence="7">
    <location>
        <begin position="230"/>
        <end position="347"/>
    </location>
</feature>
<dbReference type="InterPro" id="IPR036291">
    <property type="entry name" value="NAD(P)-bd_dom_sf"/>
</dbReference>
<feature type="domain" description="RCK N-terminal" evidence="7">
    <location>
        <begin position="1"/>
        <end position="119"/>
    </location>
</feature>
<evidence type="ECO:0000256" key="4">
    <source>
        <dbReference type="ARBA" id="ARBA00022958"/>
    </source>
</evidence>
<keyword evidence="6" id="KW-0406">Ion transport</keyword>
<keyword evidence="2" id="KW-0813">Transport</keyword>
<gene>
    <name evidence="9" type="primary">trkA</name>
    <name evidence="9" type="ORF">N0B31_09950</name>
</gene>
<proteinExistence type="predicted"/>